<dbReference type="AlphaFoldDB" id="A0A9X2HTZ8"/>
<organism evidence="1 2">
    <name type="scientific">Sphingomonas liriopis</name>
    <dbReference type="NCBI Taxonomy" id="2949094"/>
    <lineage>
        <taxon>Bacteria</taxon>
        <taxon>Pseudomonadati</taxon>
        <taxon>Pseudomonadota</taxon>
        <taxon>Alphaproteobacteria</taxon>
        <taxon>Sphingomonadales</taxon>
        <taxon>Sphingomonadaceae</taxon>
        <taxon>Sphingomonas</taxon>
    </lineage>
</organism>
<sequence>MTAIARDCGPAGYRRDTAAWNVAGTVDAGARADEALAETQWLDGSADATGLSTDALFGTVARHLSAYHAIVADFTLAERRALFGGNADRFYRLDLDWENRP</sequence>
<accession>A0A9X2HTZ8</accession>
<dbReference type="EMBL" id="JAMLDY010000017">
    <property type="protein sequence ID" value="MCP3735862.1"/>
    <property type="molecule type" value="Genomic_DNA"/>
</dbReference>
<dbReference type="Gene3D" id="3.20.20.140">
    <property type="entry name" value="Metal-dependent hydrolases"/>
    <property type="match status" value="1"/>
</dbReference>
<evidence type="ECO:0000313" key="1">
    <source>
        <dbReference type="EMBL" id="MCP3735862.1"/>
    </source>
</evidence>
<proteinExistence type="predicted"/>
<dbReference type="RefSeq" id="WP_254289860.1">
    <property type="nucleotide sequence ID" value="NZ_JAMLDY010000017.1"/>
</dbReference>
<comment type="caution">
    <text evidence="1">The sequence shown here is derived from an EMBL/GenBank/DDBJ whole genome shotgun (WGS) entry which is preliminary data.</text>
</comment>
<evidence type="ECO:0008006" key="3">
    <source>
        <dbReference type="Google" id="ProtNLM"/>
    </source>
</evidence>
<reference evidence="1" key="1">
    <citation type="submission" date="2022-05" db="EMBL/GenBank/DDBJ databases">
        <title>Sphingomonas sp. strain RP10 Genome sequencing and assembly.</title>
        <authorList>
            <person name="Kim I."/>
        </authorList>
    </citation>
    <scope>NUCLEOTIDE SEQUENCE</scope>
    <source>
        <strain evidence="1">RP10</strain>
    </source>
</reference>
<name>A0A9X2HTZ8_9SPHN</name>
<dbReference type="Proteomes" id="UP001139486">
    <property type="component" value="Unassembled WGS sequence"/>
</dbReference>
<dbReference type="InterPro" id="IPR032466">
    <property type="entry name" value="Metal_Hydrolase"/>
</dbReference>
<gene>
    <name evidence="1" type="ORF">M9979_13365</name>
</gene>
<evidence type="ECO:0000313" key="2">
    <source>
        <dbReference type="Proteomes" id="UP001139486"/>
    </source>
</evidence>
<protein>
    <recommendedName>
        <fullName evidence="3">Amidohydrolase-related domain-containing protein</fullName>
    </recommendedName>
</protein>
<keyword evidence="2" id="KW-1185">Reference proteome</keyword>
<dbReference type="SUPFAM" id="SSF51556">
    <property type="entry name" value="Metallo-dependent hydrolases"/>
    <property type="match status" value="1"/>
</dbReference>